<dbReference type="RefSeq" id="WP_118967927.1">
    <property type="nucleotide sequence ID" value="NZ_QHCT01000001.1"/>
</dbReference>
<evidence type="ECO:0000313" key="1">
    <source>
        <dbReference type="EMBL" id="RHX93137.1"/>
    </source>
</evidence>
<proteinExistence type="predicted"/>
<dbReference type="OrthoDB" id="341055at2"/>
<dbReference type="NCBIfam" id="NF047687">
    <property type="entry name" value="LIC10173_fam"/>
    <property type="match status" value="1"/>
</dbReference>
<gene>
    <name evidence="1" type="ORF">DLM75_01950</name>
</gene>
<dbReference type="EMBL" id="QHCT01000001">
    <property type="protein sequence ID" value="RHX93137.1"/>
    <property type="molecule type" value="Genomic_DNA"/>
</dbReference>
<dbReference type="Proteomes" id="UP000265798">
    <property type="component" value="Unassembled WGS sequence"/>
</dbReference>
<evidence type="ECO:0008006" key="3">
    <source>
        <dbReference type="Google" id="ProtNLM"/>
    </source>
</evidence>
<sequence length="206" mass="23308">MRSSHIDYLRSLIQSIKTNPEPPATELESLFPEDKILLTAPSVSDYPSLFPFCLIQLSPLTSIPDGRRFQKLSPAVLSGIKNLRYLKRHFIQEFSYSLDFWMQNSSKDVLSSGHVGTDVTQLGILDQILLYISNHPKFQTSHDVTIEVRSGASFIVLEPLENLGYYKLKVDIVFQDGLFETETVPTLAQGTFEIEEPTEIGILEEQ</sequence>
<name>A0A396ZH80_9LEPT</name>
<evidence type="ECO:0000313" key="2">
    <source>
        <dbReference type="Proteomes" id="UP000265798"/>
    </source>
</evidence>
<accession>A0A396ZH80</accession>
<protein>
    <recommendedName>
        <fullName evidence="3">DUF4255 domain-containing protein</fullName>
    </recommendedName>
</protein>
<comment type="caution">
    <text evidence="1">The sequence shown here is derived from an EMBL/GenBank/DDBJ whole genome shotgun (WGS) entry which is preliminary data.</text>
</comment>
<dbReference type="AlphaFoldDB" id="A0A396ZH80"/>
<reference evidence="2" key="1">
    <citation type="submission" date="2018-05" db="EMBL/GenBank/DDBJ databases">
        <title>Leptospira yasudae sp. nov. and Leptospira stimsonii sp. nov., two pathogenic species of the genus Leptospira isolated from environmental sources.</title>
        <authorList>
            <person name="Casanovas-Massana A."/>
            <person name="Hamond C."/>
            <person name="Santos L.A."/>
            <person name="Hacker K.P."/>
            <person name="Balassiano I."/>
            <person name="Medeiros M.A."/>
            <person name="Reis M.G."/>
            <person name="Ko A.I."/>
            <person name="Wunder E.A."/>
        </authorList>
    </citation>
    <scope>NUCLEOTIDE SEQUENCE [LARGE SCALE GENOMIC DNA]</scope>
    <source>
        <strain evidence="2">Yale</strain>
    </source>
</reference>
<organism evidence="1 2">
    <name type="scientific">Leptospira stimsonii</name>
    <dbReference type="NCBI Taxonomy" id="2202203"/>
    <lineage>
        <taxon>Bacteria</taxon>
        <taxon>Pseudomonadati</taxon>
        <taxon>Spirochaetota</taxon>
        <taxon>Spirochaetia</taxon>
        <taxon>Leptospirales</taxon>
        <taxon>Leptospiraceae</taxon>
        <taxon>Leptospira</taxon>
    </lineage>
</organism>